<dbReference type="RefSeq" id="WP_106290346.1">
    <property type="nucleotide sequence ID" value="NZ_PVTH01000001.1"/>
</dbReference>
<evidence type="ECO:0000313" key="9">
    <source>
        <dbReference type="Proteomes" id="UP000238034"/>
    </source>
</evidence>
<dbReference type="Gene3D" id="3.20.20.80">
    <property type="entry name" value="Glycosidases"/>
    <property type="match status" value="1"/>
</dbReference>
<sequence length="802" mass="91178">MTKGFLFTAIFIFSGAFLALRAQTFQRTEAGVKTTFGSGEVEIRFYSPSIVRILKSPGPGLVAKESLSVTKTPEKTSFSVKQVGDEIELRSTEMIVVYNQENGQVSYKTSKENNLLKEQVAGASFTPFNDAGSSTHTVTQVFQLEKDESVYGLGSQQQGKMVQRNLRMNMVQGNTDDYVPFLHSVKGYGVFWDNYSPTVFEDNVKGTSFRSEVGEGVDYYFMYGGNADGVIAKMRDLTGQSPMFPLWTFGFWQSKERYKSQNELVGVVQKYRELGVPLDGIIQDWQYWGNNYLWNGMEFLNGEFYNPKKMVDDVHALNARMIISIWSSFGPHTKPYREMEKQNMLLNFETWPQAGTDTWPPNMDYPSGVRVYDAYNPLARDIYWKYLKKGIFSLGMDGWWMDSTEPDHLSFKPEDFDNKTYLGSFRKVRNAYPLMTVGGVAERQKAESREKRVFILTRSAFAGQQRYGANTWSGDVTASWQALQNQISAGLNFSLTGIPYWNSDIGGFFLSKFPAKLNDPEYRELYARWLEFAAFTPMMRSHGADAPREIYQFGKKGDRVYDALEKFIHLRYSLLPYIYSTSWDVTNKQSSMMRALMMDFASDHKALNINDQFMFGKSFLVAPVTEAMYIERAQGAGVPSEDFSKVKAKAVYLPRGTSWYDFWTGEKVGGGSTVNKETPIDIIPLYVRAGSIIPFGPKVQYAEEKKWDNLEIRIYPGASGSFTLYEDENDNYNYEKGAYSTITFNWDDVKKTLVVSNRKGSFPGMLKARKFNVIVAGEQMDGASNGQLVNYNGKKVTLKLKS</sequence>
<evidence type="ECO:0000259" key="4">
    <source>
        <dbReference type="Pfam" id="PF01055"/>
    </source>
</evidence>
<evidence type="ECO:0000259" key="6">
    <source>
        <dbReference type="Pfam" id="PF17137"/>
    </source>
</evidence>
<evidence type="ECO:0000256" key="1">
    <source>
        <dbReference type="ARBA" id="ARBA00007806"/>
    </source>
</evidence>
<dbReference type="SUPFAM" id="SSF74650">
    <property type="entry name" value="Galactose mutarotase-like"/>
    <property type="match status" value="1"/>
</dbReference>
<dbReference type="InterPro" id="IPR051816">
    <property type="entry name" value="Glycosyl_Hydrolase_31"/>
</dbReference>
<dbReference type="Proteomes" id="UP000238034">
    <property type="component" value="Unassembled WGS sequence"/>
</dbReference>
<feature type="domain" description="Glycosyl hydrolase family 31 C-terminal" evidence="7">
    <location>
        <begin position="590"/>
        <end position="693"/>
    </location>
</feature>
<dbReference type="SUPFAM" id="SSF51445">
    <property type="entry name" value="(Trans)glycosidases"/>
    <property type="match status" value="1"/>
</dbReference>
<dbReference type="InterPro" id="IPR048395">
    <property type="entry name" value="Glyco_hydro_31_C"/>
</dbReference>
<dbReference type="InterPro" id="IPR013780">
    <property type="entry name" value="Glyco_hydro_b"/>
</dbReference>
<dbReference type="InterPro" id="IPR025887">
    <property type="entry name" value="Glyco_hydro_31_N_dom"/>
</dbReference>
<dbReference type="InterPro" id="IPR017853">
    <property type="entry name" value="GH"/>
</dbReference>
<dbReference type="CDD" id="cd06591">
    <property type="entry name" value="GH31_xylosidase_XylS"/>
    <property type="match status" value="1"/>
</dbReference>
<dbReference type="EMBL" id="PVTH01000001">
    <property type="protein sequence ID" value="PRY55148.1"/>
    <property type="molecule type" value="Genomic_DNA"/>
</dbReference>
<evidence type="ECO:0000256" key="3">
    <source>
        <dbReference type="SAM" id="SignalP"/>
    </source>
</evidence>
<dbReference type="GO" id="GO:0005975">
    <property type="term" value="P:carbohydrate metabolic process"/>
    <property type="evidence" value="ECO:0007669"/>
    <property type="project" value="InterPro"/>
</dbReference>
<proteinExistence type="inferred from homology"/>
<dbReference type="InterPro" id="IPR000322">
    <property type="entry name" value="Glyco_hydro_31_TIM"/>
</dbReference>
<dbReference type="PANTHER" id="PTHR43863:SF2">
    <property type="entry name" value="MALTASE-GLUCOAMYLASE"/>
    <property type="match status" value="1"/>
</dbReference>
<keyword evidence="3" id="KW-0732">Signal</keyword>
<dbReference type="Pfam" id="PF13802">
    <property type="entry name" value="Gal_mutarotas_2"/>
    <property type="match status" value="1"/>
</dbReference>
<dbReference type="InterPro" id="IPR033403">
    <property type="entry name" value="DUF5110"/>
</dbReference>
<evidence type="ECO:0000256" key="2">
    <source>
        <dbReference type="RuleBase" id="RU361185"/>
    </source>
</evidence>
<reference evidence="8 9" key="1">
    <citation type="submission" date="2018-03" db="EMBL/GenBank/DDBJ databases">
        <title>Genomic Encyclopedia of Type Strains, Phase III (KMG-III): the genomes of soil and plant-associated and newly described type strains.</title>
        <authorList>
            <person name="Whitman W."/>
        </authorList>
    </citation>
    <scope>NUCLEOTIDE SEQUENCE [LARGE SCALE GENOMIC DNA]</scope>
    <source>
        <strain evidence="8 9">CGMCC 1.9313</strain>
    </source>
</reference>
<evidence type="ECO:0000259" key="5">
    <source>
        <dbReference type="Pfam" id="PF13802"/>
    </source>
</evidence>
<dbReference type="PANTHER" id="PTHR43863">
    <property type="entry name" value="HYDROLASE, PUTATIVE (AFU_ORTHOLOGUE AFUA_1G03140)-RELATED"/>
    <property type="match status" value="1"/>
</dbReference>
<dbReference type="InterPro" id="IPR011013">
    <property type="entry name" value="Gal_mutarotase_sf_dom"/>
</dbReference>
<feature type="chain" id="PRO_5015672501" evidence="3">
    <location>
        <begin position="22"/>
        <end position="802"/>
    </location>
</feature>
<feature type="domain" description="Glycoside hydrolase family 31 N-terminal" evidence="5">
    <location>
        <begin position="41"/>
        <end position="200"/>
    </location>
</feature>
<keyword evidence="2" id="KW-0326">Glycosidase</keyword>
<dbReference type="Gene3D" id="2.60.40.1760">
    <property type="entry name" value="glycosyl hydrolase (family 31)"/>
    <property type="match status" value="1"/>
</dbReference>
<protein>
    <submittedName>
        <fullName evidence="8">Alpha-D-xyloside xylohydrolase</fullName>
    </submittedName>
</protein>
<evidence type="ECO:0000259" key="7">
    <source>
        <dbReference type="Pfam" id="PF21365"/>
    </source>
</evidence>
<dbReference type="GO" id="GO:0004553">
    <property type="term" value="F:hydrolase activity, hydrolyzing O-glycosyl compounds"/>
    <property type="evidence" value="ECO:0007669"/>
    <property type="project" value="InterPro"/>
</dbReference>
<dbReference type="GO" id="GO:0030246">
    <property type="term" value="F:carbohydrate binding"/>
    <property type="evidence" value="ECO:0007669"/>
    <property type="project" value="InterPro"/>
</dbReference>
<organism evidence="8 9">
    <name type="scientific">Arcticibacter pallidicorallinus</name>
    <dbReference type="NCBI Taxonomy" id="1259464"/>
    <lineage>
        <taxon>Bacteria</taxon>
        <taxon>Pseudomonadati</taxon>
        <taxon>Bacteroidota</taxon>
        <taxon>Sphingobacteriia</taxon>
        <taxon>Sphingobacteriales</taxon>
        <taxon>Sphingobacteriaceae</taxon>
        <taxon>Arcticibacter</taxon>
    </lineage>
</organism>
<dbReference type="Pfam" id="PF21365">
    <property type="entry name" value="Glyco_hydro_31_3rd"/>
    <property type="match status" value="1"/>
</dbReference>
<accession>A0A2T0UB96</accession>
<dbReference type="SUPFAM" id="SSF51011">
    <property type="entry name" value="Glycosyl hydrolase domain"/>
    <property type="match status" value="1"/>
</dbReference>
<name>A0A2T0UB96_9SPHI</name>
<comment type="caution">
    <text evidence="8">The sequence shown here is derived from an EMBL/GenBank/DDBJ whole genome shotgun (WGS) entry which is preliminary data.</text>
</comment>
<dbReference type="Pfam" id="PF01055">
    <property type="entry name" value="Glyco_hydro_31_2nd"/>
    <property type="match status" value="1"/>
</dbReference>
<feature type="domain" description="DUF5110" evidence="6">
    <location>
        <begin position="709"/>
        <end position="777"/>
    </location>
</feature>
<dbReference type="CDD" id="cd14752">
    <property type="entry name" value="GH31_N"/>
    <property type="match status" value="1"/>
</dbReference>
<feature type="domain" description="Glycoside hydrolase family 31 TIM barrel" evidence="4">
    <location>
        <begin position="242"/>
        <end position="580"/>
    </location>
</feature>
<dbReference type="Gene3D" id="2.60.40.1180">
    <property type="entry name" value="Golgi alpha-mannosidase II"/>
    <property type="match status" value="2"/>
</dbReference>
<comment type="similarity">
    <text evidence="1 2">Belongs to the glycosyl hydrolase 31 family.</text>
</comment>
<keyword evidence="9" id="KW-1185">Reference proteome</keyword>
<dbReference type="OrthoDB" id="176168at2"/>
<gene>
    <name evidence="8" type="ORF">B0I27_101116</name>
</gene>
<evidence type="ECO:0000313" key="8">
    <source>
        <dbReference type="EMBL" id="PRY55148.1"/>
    </source>
</evidence>
<dbReference type="AlphaFoldDB" id="A0A2T0UB96"/>
<dbReference type="Pfam" id="PF17137">
    <property type="entry name" value="DUF5110"/>
    <property type="match status" value="1"/>
</dbReference>
<keyword evidence="2 8" id="KW-0378">Hydrolase</keyword>
<feature type="signal peptide" evidence="3">
    <location>
        <begin position="1"/>
        <end position="21"/>
    </location>
</feature>